<evidence type="ECO:0000313" key="4">
    <source>
        <dbReference type="EMBL" id="KAG7530278.1"/>
    </source>
</evidence>
<name>A0A8T1XBF1_ARASU</name>
<evidence type="ECO:0000313" key="5">
    <source>
        <dbReference type="Proteomes" id="UP000694251"/>
    </source>
</evidence>
<feature type="compositionally biased region" description="Basic and acidic residues" evidence="1">
    <location>
        <begin position="414"/>
        <end position="449"/>
    </location>
</feature>
<organism evidence="4 5">
    <name type="scientific">Arabidopsis suecica</name>
    <name type="common">Swedish thale-cress</name>
    <name type="synonym">Cardaminopsis suecica</name>
    <dbReference type="NCBI Taxonomy" id="45249"/>
    <lineage>
        <taxon>Eukaryota</taxon>
        <taxon>Viridiplantae</taxon>
        <taxon>Streptophyta</taxon>
        <taxon>Embryophyta</taxon>
        <taxon>Tracheophyta</taxon>
        <taxon>Spermatophyta</taxon>
        <taxon>Magnoliopsida</taxon>
        <taxon>eudicotyledons</taxon>
        <taxon>Gunneridae</taxon>
        <taxon>Pentapetalae</taxon>
        <taxon>rosids</taxon>
        <taxon>malvids</taxon>
        <taxon>Brassicales</taxon>
        <taxon>Brassicaceae</taxon>
        <taxon>Camelineae</taxon>
        <taxon>Arabidopsis</taxon>
    </lineage>
</organism>
<sequence>MPRRLHCVCVGQVLNYFGNGYDCKVIGGCMQVIIVSFLVVDVRFGYTLVITDVVIVPMARTGSLPLEATRRGSTNYTEIDEETEAIPPLSMYFPPSEYVKKIKLSTRYYIHEVLTTFENLQPPMSTSERAWFENHSSLQHIFHMPRDPNHRLMEMWMVLLRTTRIERKKEAWFIVNGVPIRYGILEHALISGFNWKNYTLGYKNTGNLDFKKKHFKNTVVKREDVRDKLIGMVPAGERSKERLRMMVLYFLSNIIIAPIKTGDRAPQVDEFCLKALLAFEAIPQLREKFIEDIAGADQGCPRMCKEHELMKKIKEEEDDVDVADVVVESWLKRRKENCLIRFVELYQQDIQALTITVGPKIAGAEDIPAIGGQELLSLVSLVEMIENMDKKMVEQLNEIITMISDLDKRVESLEAVKDEQKAEERKNQEEMDQEKDGDPKEKDGVQEKDGDQEEDGVLKEKLI</sequence>
<protein>
    <recommendedName>
        <fullName evidence="6">DUF1985 domain-containing protein</fullName>
    </recommendedName>
</protein>
<dbReference type="EMBL" id="JAEFBJ010000102">
    <property type="protein sequence ID" value="KAG7530278.1"/>
    <property type="molecule type" value="Genomic_DNA"/>
</dbReference>
<evidence type="ECO:0000256" key="1">
    <source>
        <dbReference type="SAM" id="MobiDB-lite"/>
    </source>
</evidence>
<feature type="region of interest" description="Disordered" evidence="1">
    <location>
        <begin position="414"/>
        <end position="463"/>
    </location>
</feature>
<evidence type="ECO:0008006" key="6">
    <source>
        <dbReference type="Google" id="ProtNLM"/>
    </source>
</evidence>
<dbReference type="OrthoDB" id="1113825at2759"/>
<evidence type="ECO:0000259" key="2">
    <source>
        <dbReference type="Pfam" id="PF03384"/>
    </source>
</evidence>
<evidence type="ECO:0000259" key="3">
    <source>
        <dbReference type="Pfam" id="PF09331"/>
    </source>
</evidence>
<keyword evidence="5" id="KW-1185">Reference proteome</keyword>
<accession>A0A8T1XBF1</accession>
<proteinExistence type="predicted"/>
<gene>
    <name evidence="4" type="ORF">ISN44_Un102g000010</name>
</gene>
<feature type="domain" description="DUF287" evidence="2">
    <location>
        <begin position="305"/>
        <end position="346"/>
    </location>
</feature>
<reference evidence="4 5" key="1">
    <citation type="submission" date="2020-12" db="EMBL/GenBank/DDBJ databases">
        <title>Concerted genomic and epigenomic changes stabilize Arabidopsis allopolyploids.</title>
        <authorList>
            <person name="Chen Z."/>
        </authorList>
    </citation>
    <scope>NUCLEOTIDE SEQUENCE [LARGE SCALE GENOMIC DNA]</scope>
    <source>
        <strain evidence="4">As9502</strain>
        <tissue evidence="4">Leaf</tissue>
    </source>
</reference>
<dbReference type="InterPro" id="IPR015410">
    <property type="entry name" value="DUF1985"/>
</dbReference>
<dbReference type="AlphaFoldDB" id="A0A8T1XBF1"/>
<dbReference type="InterPro" id="IPR005048">
    <property type="entry name" value="DUF287"/>
</dbReference>
<dbReference type="Pfam" id="PF03384">
    <property type="entry name" value="DUF287"/>
    <property type="match status" value="1"/>
</dbReference>
<feature type="domain" description="DUF1985" evidence="3">
    <location>
        <begin position="159"/>
        <end position="277"/>
    </location>
</feature>
<comment type="caution">
    <text evidence="4">The sequence shown here is derived from an EMBL/GenBank/DDBJ whole genome shotgun (WGS) entry which is preliminary data.</text>
</comment>
<dbReference type="Pfam" id="PF09331">
    <property type="entry name" value="DUF1985"/>
    <property type="match status" value="1"/>
</dbReference>
<dbReference type="Proteomes" id="UP000694251">
    <property type="component" value="Unassembled WGS sequence"/>
</dbReference>